<feature type="non-terminal residue" evidence="1">
    <location>
        <position position="70"/>
    </location>
</feature>
<gene>
    <name evidence="1" type="ORF">EMPG_11840</name>
</gene>
<reference evidence="2" key="1">
    <citation type="journal article" date="2015" name="PLoS Genet.">
        <title>The dynamic genome and transcriptome of the human fungal pathogen Blastomyces and close relative Emmonsia.</title>
        <authorList>
            <person name="Munoz J.F."/>
            <person name="Gauthier G.M."/>
            <person name="Desjardins C.A."/>
            <person name="Gallo J.E."/>
            <person name="Holder J."/>
            <person name="Sullivan T.D."/>
            <person name="Marty A.J."/>
            <person name="Carmen J.C."/>
            <person name="Chen Z."/>
            <person name="Ding L."/>
            <person name="Gujja S."/>
            <person name="Magrini V."/>
            <person name="Misas E."/>
            <person name="Mitreva M."/>
            <person name="Priest M."/>
            <person name="Saif S."/>
            <person name="Whiston E.A."/>
            <person name="Young S."/>
            <person name="Zeng Q."/>
            <person name="Goldman W.E."/>
            <person name="Mardis E.R."/>
            <person name="Taylor J.W."/>
            <person name="McEwen J.G."/>
            <person name="Clay O.K."/>
            <person name="Klein B.S."/>
            <person name="Cuomo C.A."/>
        </authorList>
    </citation>
    <scope>NUCLEOTIDE SEQUENCE [LARGE SCALE GENOMIC DNA]</scope>
    <source>
        <strain evidence="2">UAMH 139</strain>
    </source>
</reference>
<evidence type="ECO:0000313" key="2">
    <source>
        <dbReference type="Proteomes" id="UP000053573"/>
    </source>
</evidence>
<name>A0A0H1BNT5_9EURO</name>
<organism evidence="1 2">
    <name type="scientific">Blastomyces silverae</name>
    <dbReference type="NCBI Taxonomy" id="2060906"/>
    <lineage>
        <taxon>Eukaryota</taxon>
        <taxon>Fungi</taxon>
        <taxon>Dikarya</taxon>
        <taxon>Ascomycota</taxon>
        <taxon>Pezizomycotina</taxon>
        <taxon>Eurotiomycetes</taxon>
        <taxon>Eurotiomycetidae</taxon>
        <taxon>Onygenales</taxon>
        <taxon>Ajellomycetaceae</taxon>
        <taxon>Blastomyces</taxon>
    </lineage>
</organism>
<dbReference type="STRING" id="2060906.A0A0H1BNT5"/>
<dbReference type="Proteomes" id="UP000053573">
    <property type="component" value="Unassembled WGS sequence"/>
</dbReference>
<dbReference type="EMBL" id="LDEV01000454">
    <property type="protein sequence ID" value="KLJ13214.1"/>
    <property type="molecule type" value="Genomic_DNA"/>
</dbReference>
<proteinExistence type="predicted"/>
<comment type="caution">
    <text evidence="1">The sequence shown here is derived from an EMBL/GenBank/DDBJ whole genome shotgun (WGS) entry which is preliminary data.</text>
</comment>
<keyword evidence="2" id="KW-1185">Reference proteome</keyword>
<evidence type="ECO:0000313" key="1">
    <source>
        <dbReference type="EMBL" id="KLJ13214.1"/>
    </source>
</evidence>
<protein>
    <submittedName>
        <fullName evidence="1">Uncharacterized protein</fullName>
    </submittedName>
</protein>
<dbReference type="AlphaFoldDB" id="A0A0H1BNT5"/>
<accession>A0A0H1BNT5</accession>
<sequence length="70" mass="8395">YLYYDDKTDLHFHKNEKSAHSSVSIIQNLTVKRLLNTMSIIKRLTECSKKMLFINYKFFILLSQQLIKKL</sequence>
<feature type="non-terminal residue" evidence="1">
    <location>
        <position position="1"/>
    </location>
</feature>